<gene>
    <name evidence="2" type="ORF">E2C01_024069</name>
</gene>
<sequence>MANPASLARDAAAKPEASLSDSLSVNRSVQASAPGDHHVAVPPSQPGSQTPTASMLRGATPRMVPESRAVTREPGGARDQILRRHGGHKQ</sequence>
<organism evidence="2 3">
    <name type="scientific">Portunus trituberculatus</name>
    <name type="common">Swimming crab</name>
    <name type="synonym">Neptunus trituberculatus</name>
    <dbReference type="NCBI Taxonomy" id="210409"/>
    <lineage>
        <taxon>Eukaryota</taxon>
        <taxon>Metazoa</taxon>
        <taxon>Ecdysozoa</taxon>
        <taxon>Arthropoda</taxon>
        <taxon>Crustacea</taxon>
        <taxon>Multicrustacea</taxon>
        <taxon>Malacostraca</taxon>
        <taxon>Eumalacostraca</taxon>
        <taxon>Eucarida</taxon>
        <taxon>Decapoda</taxon>
        <taxon>Pleocyemata</taxon>
        <taxon>Brachyura</taxon>
        <taxon>Eubrachyura</taxon>
        <taxon>Portunoidea</taxon>
        <taxon>Portunidae</taxon>
        <taxon>Portuninae</taxon>
        <taxon>Portunus</taxon>
    </lineage>
</organism>
<protein>
    <submittedName>
        <fullName evidence="2">Uncharacterized protein</fullName>
    </submittedName>
</protein>
<feature type="region of interest" description="Disordered" evidence="1">
    <location>
        <begin position="1"/>
        <end position="90"/>
    </location>
</feature>
<dbReference type="EMBL" id="VSRR010002320">
    <property type="protein sequence ID" value="MPC30800.1"/>
    <property type="molecule type" value="Genomic_DNA"/>
</dbReference>
<name>A0A5B7E9F6_PORTR</name>
<proteinExistence type="predicted"/>
<comment type="caution">
    <text evidence="2">The sequence shown here is derived from an EMBL/GenBank/DDBJ whole genome shotgun (WGS) entry which is preliminary data.</text>
</comment>
<keyword evidence="3" id="KW-1185">Reference proteome</keyword>
<feature type="compositionally biased region" description="Polar residues" evidence="1">
    <location>
        <begin position="19"/>
        <end position="31"/>
    </location>
</feature>
<dbReference type="AlphaFoldDB" id="A0A5B7E9F6"/>
<reference evidence="2 3" key="1">
    <citation type="submission" date="2019-05" db="EMBL/GenBank/DDBJ databases">
        <title>Another draft genome of Portunus trituberculatus and its Hox gene families provides insights of decapod evolution.</title>
        <authorList>
            <person name="Jeong J.-H."/>
            <person name="Song I."/>
            <person name="Kim S."/>
            <person name="Choi T."/>
            <person name="Kim D."/>
            <person name="Ryu S."/>
            <person name="Kim W."/>
        </authorList>
    </citation>
    <scope>NUCLEOTIDE SEQUENCE [LARGE SCALE GENOMIC DNA]</scope>
    <source>
        <tissue evidence="2">Muscle</tissue>
    </source>
</reference>
<accession>A0A5B7E9F6</accession>
<evidence type="ECO:0000256" key="1">
    <source>
        <dbReference type="SAM" id="MobiDB-lite"/>
    </source>
</evidence>
<evidence type="ECO:0000313" key="2">
    <source>
        <dbReference type="EMBL" id="MPC30800.1"/>
    </source>
</evidence>
<evidence type="ECO:0000313" key="3">
    <source>
        <dbReference type="Proteomes" id="UP000324222"/>
    </source>
</evidence>
<dbReference type="Proteomes" id="UP000324222">
    <property type="component" value="Unassembled WGS sequence"/>
</dbReference>